<dbReference type="Pfam" id="PF13516">
    <property type="entry name" value="LRR_6"/>
    <property type="match status" value="3"/>
</dbReference>
<gene>
    <name evidence="1" type="ORF">CJN711_LOCUS31632</name>
</gene>
<reference evidence="1" key="1">
    <citation type="submission" date="2021-02" db="EMBL/GenBank/DDBJ databases">
        <authorList>
            <person name="Nowell W R."/>
        </authorList>
    </citation>
    <scope>NUCLEOTIDE SEQUENCE</scope>
</reference>
<comment type="caution">
    <text evidence="1">The sequence shown here is derived from an EMBL/GenBank/DDBJ whole genome shotgun (WGS) entry which is preliminary data.</text>
</comment>
<evidence type="ECO:0000313" key="2">
    <source>
        <dbReference type="Proteomes" id="UP000663855"/>
    </source>
</evidence>
<dbReference type="Gene3D" id="3.80.10.10">
    <property type="entry name" value="Ribonuclease Inhibitor"/>
    <property type="match status" value="3"/>
</dbReference>
<dbReference type="AlphaFoldDB" id="A0A815Y637"/>
<dbReference type="PANTHER" id="PTHR24114">
    <property type="entry name" value="LEUCINE RICH REPEAT FAMILY PROTEIN"/>
    <property type="match status" value="1"/>
</dbReference>
<organism evidence="1 2">
    <name type="scientific">Rotaria magnacalcarata</name>
    <dbReference type="NCBI Taxonomy" id="392030"/>
    <lineage>
        <taxon>Eukaryota</taxon>
        <taxon>Metazoa</taxon>
        <taxon>Spiralia</taxon>
        <taxon>Gnathifera</taxon>
        <taxon>Rotifera</taxon>
        <taxon>Eurotatoria</taxon>
        <taxon>Bdelloidea</taxon>
        <taxon>Philodinida</taxon>
        <taxon>Philodinidae</taxon>
        <taxon>Rotaria</taxon>
    </lineage>
</organism>
<proteinExistence type="predicted"/>
<sequence length="660" mass="74090">MTTHNLFERPELLDSQTRLILSADTKPKRLIRSATRSAGHHGTHERPDSAVSATAIQEVDNELLDENAETNNENFPIRQISVISNEADYDTDLEQEQESHRDYTCKGIYMDQCRRHSLIPSSHFLRHVDNQTLAIRCCGLKSINVKVMVPSLRINSTITKLDLQDNSIGSRGAIYIAYLIKDNEYIDELNLANNDIGLQGCKALCRVLSSNRSLRKINLDGNRFNDDCAPFFAEVFSQNEFLISINLNKNFFENESTGRLFGKALSENQTLEHFYIGWNCLCSKACGHLLKPLTLNARITSLDLSWNGAGLFAAKAMSELLRKNTVLEKLFLDNNKFNTECAAYIGKGLSKNESLKSLTLSGNPLESSGCYAVLRPLIKHSTCQLRTIDLRGIIVNKDFLELGAELATALPELTVRLGSEQAKTRVGKSTLIRELSGDEQIRTSADLNTCTQTTTAYTDQFEKFLARHIIARAAIFCRTAGAFANTPALKLLFNELASHGVALFFIITRWPFLPRREQITIVDEAIELLGGTATGIYPSKTRNINKNVQNVEIVTTLTVNSYIDELGHRFQSTTFPVMNLMLLRQLIITKTCRGNDREQKLIDLYKNQMSLFATIGYHAFEVLDGLVYGALSFGLNKKEEEIYRALKQGGRNQHMTTHIS</sequence>
<dbReference type="Proteomes" id="UP000663855">
    <property type="component" value="Unassembled WGS sequence"/>
</dbReference>
<dbReference type="InterPro" id="IPR001611">
    <property type="entry name" value="Leu-rich_rpt"/>
</dbReference>
<dbReference type="InterPro" id="IPR032675">
    <property type="entry name" value="LRR_dom_sf"/>
</dbReference>
<dbReference type="EMBL" id="CAJNOV010015095">
    <property type="protein sequence ID" value="CAF1567276.1"/>
    <property type="molecule type" value="Genomic_DNA"/>
</dbReference>
<evidence type="ECO:0000313" key="1">
    <source>
        <dbReference type="EMBL" id="CAF1567276.1"/>
    </source>
</evidence>
<dbReference type="InterPro" id="IPR052394">
    <property type="entry name" value="LRR-containing"/>
</dbReference>
<dbReference type="SUPFAM" id="SSF52047">
    <property type="entry name" value="RNI-like"/>
    <property type="match status" value="1"/>
</dbReference>
<accession>A0A815Y637</accession>
<protein>
    <submittedName>
        <fullName evidence="1">Uncharacterized protein</fullName>
    </submittedName>
</protein>
<name>A0A815Y637_9BILA</name>
<dbReference type="SMART" id="SM00368">
    <property type="entry name" value="LRR_RI"/>
    <property type="match status" value="8"/>
</dbReference>
<dbReference type="PANTHER" id="PTHR24114:SF2">
    <property type="entry name" value="F-BOX DOMAIN-CONTAINING PROTEIN-RELATED"/>
    <property type="match status" value="1"/>
</dbReference>